<feature type="compositionally biased region" description="Basic and acidic residues" evidence="2">
    <location>
        <begin position="1"/>
        <end position="14"/>
    </location>
</feature>
<evidence type="ECO:0000256" key="1">
    <source>
        <dbReference type="PROSITE-ProRule" id="PRU00600"/>
    </source>
</evidence>
<evidence type="ECO:0000259" key="3">
    <source>
        <dbReference type="PROSITE" id="PS51265"/>
    </source>
</evidence>
<dbReference type="PANTHER" id="PTHR21639">
    <property type="entry name" value="DBF4-TYPE ZINC FINGER-CONTAINING PROTEIN 2"/>
    <property type="match status" value="1"/>
</dbReference>
<keyword evidence="1" id="KW-0863">Zinc-finger</keyword>
<reference evidence="4 5" key="1">
    <citation type="submission" date="2019-02" db="EMBL/GenBank/DDBJ databases">
        <title>Opniocepnalus argus genome.</title>
        <authorList>
            <person name="Zhou C."/>
            <person name="Xiao S."/>
        </authorList>
    </citation>
    <scope>NUCLEOTIDE SEQUENCE [LARGE SCALE GENOMIC DNA]</scope>
    <source>
        <strain evidence="4">OARG1902GOOAL</strain>
        <tissue evidence="4">Muscle</tissue>
    </source>
</reference>
<dbReference type="GO" id="GO:0003676">
    <property type="term" value="F:nucleic acid binding"/>
    <property type="evidence" value="ECO:0007669"/>
    <property type="project" value="InterPro"/>
</dbReference>
<keyword evidence="5" id="KW-1185">Reference proteome</keyword>
<feature type="compositionally biased region" description="Basic residues" evidence="2">
    <location>
        <begin position="210"/>
        <end position="219"/>
    </location>
</feature>
<keyword evidence="1" id="KW-0862">Zinc</keyword>
<dbReference type="GO" id="GO:0071514">
    <property type="term" value="P:genomic imprinting"/>
    <property type="evidence" value="ECO:0007669"/>
    <property type="project" value="TreeGrafter"/>
</dbReference>
<dbReference type="EMBL" id="CM015715">
    <property type="protein sequence ID" value="KAF3688247.1"/>
    <property type="molecule type" value="Genomic_DNA"/>
</dbReference>
<dbReference type="PROSITE" id="PS51265">
    <property type="entry name" value="ZF_DBF4"/>
    <property type="match status" value="1"/>
</dbReference>
<organism evidence="4 5">
    <name type="scientific">Channa argus</name>
    <name type="common">Northern snakehead</name>
    <name type="synonym">Ophicephalus argus</name>
    <dbReference type="NCBI Taxonomy" id="215402"/>
    <lineage>
        <taxon>Eukaryota</taxon>
        <taxon>Metazoa</taxon>
        <taxon>Chordata</taxon>
        <taxon>Craniata</taxon>
        <taxon>Vertebrata</taxon>
        <taxon>Euteleostomi</taxon>
        <taxon>Actinopterygii</taxon>
        <taxon>Neopterygii</taxon>
        <taxon>Teleostei</taxon>
        <taxon>Neoteleostei</taxon>
        <taxon>Acanthomorphata</taxon>
        <taxon>Anabantaria</taxon>
        <taxon>Anabantiformes</taxon>
        <taxon>Channoidei</taxon>
        <taxon>Channidae</taxon>
        <taxon>Channa</taxon>
    </lineage>
</organism>
<feature type="domain" description="DBF4-type" evidence="3">
    <location>
        <begin position="33"/>
        <end position="82"/>
    </location>
</feature>
<feature type="compositionally biased region" description="Basic and acidic residues" evidence="2">
    <location>
        <begin position="282"/>
        <end position="292"/>
    </location>
</feature>
<dbReference type="PANTHER" id="PTHR21639:SF5">
    <property type="entry name" value="DBF4-TYPE ZINC FINGER-CONTAINING PROTEIN 2"/>
    <property type="match status" value="1"/>
</dbReference>
<feature type="compositionally biased region" description="Basic and acidic residues" evidence="2">
    <location>
        <begin position="143"/>
        <end position="159"/>
    </location>
</feature>
<dbReference type="Proteomes" id="UP000503349">
    <property type="component" value="Chromosome 4"/>
</dbReference>
<feature type="region of interest" description="Disordered" evidence="2">
    <location>
        <begin position="1"/>
        <end position="34"/>
    </location>
</feature>
<proteinExistence type="predicted"/>
<dbReference type="GO" id="GO:0008270">
    <property type="term" value="F:zinc ion binding"/>
    <property type="evidence" value="ECO:0007669"/>
    <property type="project" value="UniProtKB-KW"/>
</dbReference>
<sequence length="789" mass="89006">MSDCPEEGKDDQKTMESTSRMWVDSQPGPSRCQSNRQGYCGYCRVLYSNLDQHLSSLRHLDSVRVSSRGSSTVSSSSSSKTKLTLLERFLQDVLQHHPQQYSDTRPSYADLPSVSVPLLPKAELGEIHFSDNSRSLGTWEHLTSSDDTSHQSSSHKEGGSNRSRSAEGITERLSALIRIKDGETAPTRHTHSPRTRSPPLLTQTLPPVYRKAHRKSNRRKTSEESSPYSCTGLGPQPPSNPKLSPGPGPVTRLRGDLRNELGQGSGPRPSSEQRPWRSWQKQRREAQKEEAFSTHSNDLDQTIEEVILMRCYGISSTLHPQEETESLQISLPLSVEKQSDDWDSPVQVVFHPPPSPVQLRHTENLVQLMDVQVHLEDQVYSCQLESALHRRGGGTRQDQGFWTLPIEQVLPAPRYIPESFRGKTWTQIEQEDEERVERLVHQFRRDRFICYFDSESLARYGRRSQNKKGCTDNKEVESDPGVLPLLDRDDDSVYLRRMRGFRLASRCQVVKVSHSTQTVRLVVPTILQPDPEAPLPNVTADNQVATERTPEMWRCLPLSYSNIVTPVQPHTSLVYLLCSPSGPSPADSPAASPALRRCRKKRRPLDLHGLKVKYKPFPVRFYDPSTHRILKNPPKGSLWCQGPGPSSLPPPCVRQLFRSLSPNLNADRLPWEEASGVKGQRMVHPPCSFLISTLSRKQDTVRRRGQTSEATPSYTRSERGRGGRRERTRPPPSTKKPRAQTLLPQPRREGLRWAGPGRKVTGSTGPNPLPSNPRRGRGRRGRGCERGRS</sequence>
<reference evidence="5" key="2">
    <citation type="submission" date="2019-02" db="EMBL/GenBank/DDBJ databases">
        <title>Opniocepnalus argus Var Kimnra genome.</title>
        <authorList>
            <person name="Zhou C."/>
            <person name="Xiao S."/>
        </authorList>
    </citation>
    <scope>NUCLEOTIDE SEQUENCE [LARGE SCALE GENOMIC DNA]</scope>
</reference>
<protein>
    <submittedName>
        <fullName evidence="4">DBF4-type zinc finger-containing protein 2</fullName>
    </submittedName>
</protein>
<evidence type="ECO:0000313" key="5">
    <source>
        <dbReference type="Proteomes" id="UP000503349"/>
    </source>
</evidence>
<feature type="region of interest" description="Disordered" evidence="2">
    <location>
        <begin position="140"/>
        <end position="297"/>
    </location>
</feature>
<feature type="region of interest" description="Disordered" evidence="2">
    <location>
        <begin position="694"/>
        <end position="789"/>
    </location>
</feature>
<feature type="compositionally biased region" description="Basic and acidic residues" evidence="2">
    <location>
        <begin position="716"/>
        <end position="729"/>
    </location>
</feature>
<dbReference type="AlphaFoldDB" id="A0A6G1PDC9"/>
<evidence type="ECO:0000256" key="2">
    <source>
        <dbReference type="SAM" id="MobiDB-lite"/>
    </source>
</evidence>
<keyword evidence="1" id="KW-0479">Metal-binding</keyword>
<dbReference type="InterPro" id="IPR038890">
    <property type="entry name" value="ZDBF2"/>
</dbReference>
<gene>
    <name evidence="4" type="ORF">EXN66_Car003919</name>
</gene>
<dbReference type="InterPro" id="IPR006572">
    <property type="entry name" value="Znf_DBF"/>
</dbReference>
<accession>A0A6G1PDC9</accession>
<name>A0A6G1PDC9_CHAAH</name>
<evidence type="ECO:0000313" key="4">
    <source>
        <dbReference type="EMBL" id="KAF3688247.1"/>
    </source>
</evidence>
<feature type="compositionally biased region" description="Pro residues" evidence="2">
    <location>
        <begin position="235"/>
        <end position="248"/>
    </location>
</feature>